<evidence type="ECO:0000313" key="1">
    <source>
        <dbReference type="EMBL" id="CAK0829229.1"/>
    </source>
</evidence>
<accession>A0ABN9SDC5</accession>
<sequence>HDEVVLELPMAKRRRTRASAAGGGGGLAGRKRKFDAVKVYKALKFRRHLRSSYDFAEALADAHAYDRDEEPADREVSDDVTRTSLENGLRRVDIVAMLLHRRVWHADRVHDRIDLISLFTDASPNCGHELQGTVASVLRKDGSSYHITFPGSTLCYGQADLVSKGIALLWGFFLIAGRDEEDLEYFCAKVTAVTTDMGTERMTIQMPNVRDAFWRWLRGESIGNLLPYVKQGERLLPNAIRMSGWGHTFGNLAKHCCLTWAAWPQKLARLRALCAFFKHATWRRHLKRMLHESRPELDLVVLDRFSADFAKWRYGTLEHVLSQLSPLDAIRMHCRPEWFRTCQDSETIASVFDALADDALWKFIVHARSRVFTPLEHDRYWGMCCTCPEHVQARMEARARGQTVSIDCFYNSRRLPEAFDRVQRSSAGFLQRARALTMDDVGGDEAVCNA</sequence>
<feature type="non-terminal residue" evidence="1">
    <location>
        <position position="450"/>
    </location>
</feature>
<keyword evidence="2" id="KW-1185">Reference proteome</keyword>
<evidence type="ECO:0000313" key="2">
    <source>
        <dbReference type="Proteomes" id="UP001189429"/>
    </source>
</evidence>
<dbReference type="Proteomes" id="UP001189429">
    <property type="component" value="Unassembled WGS sequence"/>
</dbReference>
<gene>
    <name evidence="1" type="ORF">PCOR1329_LOCUS28236</name>
</gene>
<reference evidence="1" key="1">
    <citation type="submission" date="2023-10" db="EMBL/GenBank/DDBJ databases">
        <authorList>
            <person name="Chen Y."/>
            <person name="Shah S."/>
            <person name="Dougan E. K."/>
            <person name="Thang M."/>
            <person name="Chan C."/>
        </authorList>
    </citation>
    <scope>NUCLEOTIDE SEQUENCE [LARGE SCALE GENOMIC DNA]</scope>
</reference>
<dbReference type="EMBL" id="CAUYUJ010010379">
    <property type="protein sequence ID" value="CAK0829229.1"/>
    <property type="molecule type" value="Genomic_DNA"/>
</dbReference>
<comment type="caution">
    <text evidence="1">The sequence shown here is derived from an EMBL/GenBank/DDBJ whole genome shotgun (WGS) entry which is preliminary data.</text>
</comment>
<organism evidence="1 2">
    <name type="scientific">Prorocentrum cordatum</name>
    <dbReference type="NCBI Taxonomy" id="2364126"/>
    <lineage>
        <taxon>Eukaryota</taxon>
        <taxon>Sar</taxon>
        <taxon>Alveolata</taxon>
        <taxon>Dinophyceae</taxon>
        <taxon>Prorocentrales</taxon>
        <taxon>Prorocentraceae</taxon>
        <taxon>Prorocentrum</taxon>
    </lineage>
</organism>
<feature type="non-terminal residue" evidence="1">
    <location>
        <position position="1"/>
    </location>
</feature>
<name>A0ABN9SDC5_9DINO</name>
<protein>
    <submittedName>
        <fullName evidence="1">Uncharacterized protein</fullName>
    </submittedName>
</protein>
<proteinExistence type="predicted"/>